<accession>A0ABX7NXA8</accession>
<proteinExistence type="predicted"/>
<dbReference type="InterPro" id="IPR029063">
    <property type="entry name" value="SAM-dependent_MTases_sf"/>
</dbReference>
<evidence type="ECO:0000313" key="1">
    <source>
        <dbReference type="EMBL" id="QSQ23561.1"/>
    </source>
</evidence>
<dbReference type="EMBL" id="CP071090">
    <property type="protein sequence ID" value="QSQ23561.1"/>
    <property type="molecule type" value="Genomic_DNA"/>
</dbReference>
<protein>
    <submittedName>
        <fullName evidence="1">DUF3419 domain-containing protein</fullName>
    </submittedName>
</protein>
<evidence type="ECO:0000313" key="2">
    <source>
        <dbReference type="Proteomes" id="UP000662747"/>
    </source>
</evidence>
<dbReference type="Pfam" id="PF11899">
    <property type="entry name" value="DUF3419"/>
    <property type="match status" value="1"/>
</dbReference>
<keyword evidence="2" id="KW-1185">Reference proteome</keyword>
<gene>
    <name evidence="1" type="ORF">JY651_00830</name>
</gene>
<dbReference type="Gene3D" id="3.40.50.150">
    <property type="entry name" value="Vaccinia Virus protein VP39"/>
    <property type="match status" value="1"/>
</dbReference>
<name>A0ABX7NXA8_9BACT</name>
<reference evidence="1 2" key="1">
    <citation type="submission" date="2021-02" db="EMBL/GenBank/DDBJ databases">
        <title>De Novo genome assembly of isolated myxobacteria.</title>
        <authorList>
            <person name="Stevens D.C."/>
        </authorList>
    </citation>
    <scope>NUCLEOTIDE SEQUENCE [LARGE SCALE GENOMIC DNA]</scope>
    <source>
        <strain evidence="2">SCPEA02</strain>
    </source>
</reference>
<organism evidence="1 2">
    <name type="scientific">Pyxidicoccus parkwayensis</name>
    <dbReference type="NCBI Taxonomy" id="2813578"/>
    <lineage>
        <taxon>Bacteria</taxon>
        <taxon>Pseudomonadati</taxon>
        <taxon>Myxococcota</taxon>
        <taxon>Myxococcia</taxon>
        <taxon>Myxococcales</taxon>
        <taxon>Cystobacterineae</taxon>
        <taxon>Myxococcaceae</taxon>
        <taxon>Pyxidicoccus</taxon>
    </lineage>
</organism>
<dbReference type="SUPFAM" id="SSF53335">
    <property type="entry name" value="S-adenosyl-L-methionine-dependent methyltransferases"/>
    <property type="match status" value="1"/>
</dbReference>
<sequence>MPYSWRFRRRHLSPPCLPVSSTPHRLKFAVVREDPELELALVERTRARAVLTVASGGCTLLTLARRHPQLELVGFDFNPRQLAHVREKAGALGSVPLVRFNVGSADPAGVNQRGEFEGLFRTLRRFIEEFVAPARELAAFFAPATPDTERRALLARWFASPYWPVAFELALAVPFLHAMFGPAATQHAAPGSYPGYFQSVFERGLRREDAPRNPFLQHVLLGYYELADAPEYVRAGRPVPLTLVEGSLPDVPGLGRFDVISLSNIFDWSDDALVASWAGLLSREARPGCAVLLRQLNNQRNLRRFFEPAFSFDDALGAELLAKDRSLFYERIEVGFRKAPGR</sequence>
<dbReference type="InterPro" id="IPR021829">
    <property type="entry name" value="DUF3419"/>
</dbReference>
<dbReference type="Proteomes" id="UP000662747">
    <property type="component" value="Chromosome"/>
</dbReference>